<sequence length="393" mass="43180">MQATIDKFMGLRQDIDYPELKLNYCHVLQNIDVDDPVGVMRVRDGHGNKYDDTLGNYPFTGLLSAYEYRFEVSSETVLIVNDNGTLKTMTDGGNPASLTLPTGATLESGFHNKYLGFKDHILISAGSGATDYMLWYGYVDRENDDDKGLFGNVEEFTGYKLLKSQLICPNGTFSNIYDTVHLLDGSKHYYYLSFEGSKYIEKRDSDFHLISRYNAKPSGSLQNPGDNTNVAMCVDSNGYIYIAFGYGSSDVSIQKVDPSGWVQEAVKVYSSAGTVGGICTDGTMVYVAINHASSGSLKELNVADLTENANTAINDMVDVACDNTATTGLIYVLKVDEVTRRVKNALGVATHTNSSYLLMKRILYENVGTNLWISSSTGNGHVYDLSLADLTED</sequence>
<comment type="caution">
    <text evidence="1">The sequence shown here is derived from an EMBL/GenBank/DDBJ whole genome shotgun (WGS) entry which is preliminary data.</text>
</comment>
<gene>
    <name evidence="1" type="ORF">LCGC14_1381870</name>
</gene>
<dbReference type="AlphaFoldDB" id="A0A0F9K2J9"/>
<feature type="non-terminal residue" evidence="1">
    <location>
        <position position="393"/>
    </location>
</feature>
<protein>
    <submittedName>
        <fullName evidence="1">Uncharacterized protein</fullName>
    </submittedName>
</protein>
<dbReference type="EMBL" id="LAZR01008839">
    <property type="protein sequence ID" value="KKM76264.1"/>
    <property type="molecule type" value="Genomic_DNA"/>
</dbReference>
<reference evidence="1" key="1">
    <citation type="journal article" date="2015" name="Nature">
        <title>Complex archaea that bridge the gap between prokaryotes and eukaryotes.</title>
        <authorList>
            <person name="Spang A."/>
            <person name="Saw J.H."/>
            <person name="Jorgensen S.L."/>
            <person name="Zaremba-Niedzwiedzka K."/>
            <person name="Martijn J."/>
            <person name="Lind A.E."/>
            <person name="van Eijk R."/>
            <person name="Schleper C."/>
            <person name="Guy L."/>
            <person name="Ettema T.J."/>
        </authorList>
    </citation>
    <scope>NUCLEOTIDE SEQUENCE</scope>
</reference>
<name>A0A0F9K2J9_9ZZZZ</name>
<accession>A0A0F9K2J9</accession>
<proteinExistence type="predicted"/>
<evidence type="ECO:0000313" key="1">
    <source>
        <dbReference type="EMBL" id="KKM76264.1"/>
    </source>
</evidence>
<organism evidence="1">
    <name type="scientific">marine sediment metagenome</name>
    <dbReference type="NCBI Taxonomy" id="412755"/>
    <lineage>
        <taxon>unclassified sequences</taxon>
        <taxon>metagenomes</taxon>
        <taxon>ecological metagenomes</taxon>
    </lineage>
</organism>